<organism evidence="13 14">
    <name type="scientific">Clostridium paridis</name>
    <dbReference type="NCBI Taxonomy" id="2803863"/>
    <lineage>
        <taxon>Bacteria</taxon>
        <taxon>Bacillati</taxon>
        <taxon>Bacillota</taxon>
        <taxon>Clostridia</taxon>
        <taxon>Eubacteriales</taxon>
        <taxon>Clostridiaceae</taxon>
        <taxon>Clostridium</taxon>
    </lineage>
</organism>
<keyword evidence="5 10" id="KW-0472">Membrane</keyword>
<evidence type="ECO:0000256" key="9">
    <source>
        <dbReference type="SAM" id="Coils"/>
    </source>
</evidence>
<dbReference type="RefSeq" id="WP_202769566.1">
    <property type="nucleotide sequence ID" value="NZ_JAESWA010000029.1"/>
</dbReference>
<dbReference type="Gene3D" id="3.30.450.20">
    <property type="entry name" value="PAS domain"/>
    <property type="match status" value="1"/>
</dbReference>
<dbReference type="GO" id="GO:0005886">
    <property type="term" value="C:plasma membrane"/>
    <property type="evidence" value="ECO:0007669"/>
    <property type="project" value="UniProtKB-SubCell"/>
</dbReference>
<dbReference type="CDD" id="cd11386">
    <property type="entry name" value="MCP_signal"/>
    <property type="match status" value="1"/>
</dbReference>
<feature type="domain" description="Methyl-accepting transducer" evidence="11">
    <location>
        <begin position="305"/>
        <end position="562"/>
    </location>
</feature>
<keyword evidence="6 8" id="KW-0807">Transducer</keyword>
<dbReference type="InterPro" id="IPR003660">
    <property type="entry name" value="HAMP_dom"/>
</dbReference>
<dbReference type="SMART" id="SM01049">
    <property type="entry name" value="Cache_2"/>
    <property type="match status" value="1"/>
</dbReference>
<keyword evidence="4 10" id="KW-1133">Transmembrane helix</keyword>
<comment type="caution">
    <text evidence="13">The sequence shown here is derived from an EMBL/GenBank/DDBJ whole genome shotgun (WGS) entry which is preliminary data.</text>
</comment>
<sequence length="591" mass="64590">MKKISSRITALIVIIVLGTGLSIGGFSVYVVNSVKSDILKQQKEQMLSSYDLTIKNQVESAISVLDGLNSKYKKGEITLSEAQKQGADLLRNMKYGKEGYFWADTLDGTNVVLLGKDTEGKNRLDSKDTKGNSYMKDIIANGQKPEGGYTEYYFPKAGETESLPKRAYSKYYEPFGWVIGTGNYIDTIDKTIADQENAANSDVYSRSMILVVIALAAIVVAILLGAYIGKKISKPILRITELINKTSALDLKYDSSFEEIKKYKDEMGTIANAVVNLRAELRNIITELATSSESILVNSDISSDGAQGLAQNTEAISQTMDEIAKGSVEQAENYQEIVAAFQSFTEKITNVTKGSEELKRISNNTIEANSKGKGSLEVLVNKFQENKAALNEIGDSITTLREKSNSIGNIVGKIGEIAEQTNLLALNAAIEAARAGEQGKGFAVVAEEVRKLSEEVNNETKEITTVIKEIQDKINISQTTMNRGREIIEDVSEAVKDTTDVFNLIDDATNNSLDKINLLYSNVVDVDRDKTNVMDSIQSISAISEESAAGLEEVSASMAEQNTVAENTLILAEQLQDISKQLDAIVKKFKI</sequence>
<evidence type="ECO:0000256" key="3">
    <source>
        <dbReference type="ARBA" id="ARBA00022692"/>
    </source>
</evidence>
<accession>A0A937K5U6</accession>
<dbReference type="GO" id="GO:0007165">
    <property type="term" value="P:signal transduction"/>
    <property type="evidence" value="ECO:0007669"/>
    <property type="project" value="UniProtKB-KW"/>
</dbReference>
<evidence type="ECO:0000259" key="12">
    <source>
        <dbReference type="PROSITE" id="PS50885"/>
    </source>
</evidence>
<dbReference type="InterPro" id="IPR004089">
    <property type="entry name" value="MCPsignal_dom"/>
</dbReference>
<comment type="similarity">
    <text evidence="7">Belongs to the methyl-accepting chemotaxis (MCP) protein family.</text>
</comment>
<feature type="domain" description="HAMP" evidence="12">
    <location>
        <begin position="230"/>
        <end position="286"/>
    </location>
</feature>
<dbReference type="PROSITE" id="PS50885">
    <property type="entry name" value="HAMP"/>
    <property type="match status" value="1"/>
</dbReference>
<evidence type="ECO:0000256" key="5">
    <source>
        <dbReference type="ARBA" id="ARBA00023136"/>
    </source>
</evidence>
<dbReference type="Gene3D" id="1.10.287.950">
    <property type="entry name" value="Methyl-accepting chemotaxis protein"/>
    <property type="match status" value="1"/>
</dbReference>
<feature type="transmembrane region" description="Helical" evidence="10">
    <location>
        <begin position="208"/>
        <end position="228"/>
    </location>
</feature>
<reference evidence="13" key="1">
    <citation type="submission" date="2021-01" db="EMBL/GenBank/DDBJ databases">
        <title>Genome public.</title>
        <authorList>
            <person name="Liu C."/>
            <person name="Sun Q."/>
        </authorList>
    </citation>
    <scope>NUCLEOTIDE SEQUENCE</scope>
    <source>
        <strain evidence="13">YIM B02565</strain>
    </source>
</reference>
<evidence type="ECO:0000256" key="6">
    <source>
        <dbReference type="ARBA" id="ARBA00023224"/>
    </source>
</evidence>
<dbReference type="EMBL" id="JAESWA010000029">
    <property type="protein sequence ID" value="MBL4934107.1"/>
    <property type="molecule type" value="Genomic_DNA"/>
</dbReference>
<dbReference type="Gene3D" id="6.10.340.10">
    <property type="match status" value="1"/>
</dbReference>
<evidence type="ECO:0000313" key="14">
    <source>
        <dbReference type="Proteomes" id="UP000623681"/>
    </source>
</evidence>
<dbReference type="Proteomes" id="UP000623681">
    <property type="component" value="Unassembled WGS sequence"/>
</dbReference>
<dbReference type="PROSITE" id="PS50111">
    <property type="entry name" value="CHEMOTAXIS_TRANSDUC_2"/>
    <property type="match status" value="1"/>
</dbReference>
<evidence type="ECO:0000256" key="2">
    <source>
        <dbReference type="ARBA" id="ARBA00022475"/>
    </source>
</evidence>
<gene>
    <name evidence="13" type="ORF">JK634_20150</name>
</gene>
<dbReference type="PANTHER" id="PTHR32089:SF112">
    <property type="entry name" value="LYSOZYME-LIKE PROTEIN-RELATED"/>
    <property type="match status" value="1"/>
</dbReference>
<evidence type="ECO:0000259" key="11">
    <source>
        <dbReference type="PROSITE" id="PS50111"/>
    </source>
</evidence>
<evidence type="ECO:0000256" key="4">
    <source>
        <dbReference type="ARBA" id="ARBA00022989"/>
    </source>
</evidence>
<dbReference type="SMART" id="SM00283">
    <property type="entry name" value="MA"/>
    <property type="match status" value="1"/>
</dbReference>
<dbReference type="InterPro" id="IPR033480">
    <property type="entry name" value="sCache_2"/>
</dbReference>
<keyword evidence="14" id="KW-1185">Reference proteome</keyword>
<comment type="subcellular location">
    <subcellularLocation>
        <location evidence="1">Cell membrane</location>
        <topology evidence="1">Multi-pass membrane protein</topology>
    </subcellularLocation>
</comment>
<keyword evidence="9" id="KW-0175">Coiled coil</keyword>
<dbReference type="AlphaFoldDB" id="A0A937K5U6"/>
<evidence type="ECO:0000256" key="10">
    <source>
        <dbReference type="SAM" id="Phobius"/>
    </source>
</evidence>
<keyword evidence="3 10" id="KW-0812">Transmembrane</keyword>
<evidence type="ECO:0000313" key="13">
    <source>
        <dbReference type="EMBL" id="MBL4934107.1"/>
    </source>
</evidence>
<keyword evidence="2" id="KW-1003">Cell membrane</keyword>
<evidence type="ECO:0000256" key="8">
    <source>
        <dbReference type="PROSITE-ProRule" id="PRU00284"/>
    </source>
</evidence>
<protein>
    <submittedName>
        <fullName evidence="13">Methyl-accepting chemotaxis protein</fullName>
    </submittedName>
</protein>
<dbReference type="Pfam" id="PF00015">
    <property type="entry name" value="MCPsignal"/>
    <property type="match status" value="1"/>
</dbReference>
<feature type="coiled-coil region" evidence="9">
    <location>
        <begin position="442"/>
        <end position="469"/>
    </location>
</feature>
<name>A0A937K5U6_9CLOT</name>
<dbReference type="PANTHER" id="PTHR32089">
    <property type="entry name" value="METHYL-ACCEPTING CHEMOTAXIS PROTEIN MCPB"/>
    <property type="match status" value="1"/>
</dbReference>
<dbReference type="SUPFAM" id="SSF58104">
    <property type="entry name" value="Methyl-accepting chemotaxis protein (MCP) signaling domain"/>
    <property type="match status" value="1"/>
</dbReference>
<evidence type="ECO:0000256" key="1">
    <source>
        <dbReference type="ARBA" id="ARBA00004651"/>
    </source>
</evidence>
<evidence type="ECO:0000256" key="7">
    <source>
        <dbReference type="ARBA" id="ARBA00029447"/>
    </source>
</evidence>
<dbReference type="Pfam" id="PF17200">
    <property type="entry name" value="sCache_2"/>
    <property type="match status" value="1"/>
</dbReference>
<proteinExistence type="inferred from homology"/>